<proteinExistence type="predicted"/>
<protein>
    <submittedName>
        <fullName evidence="1">Cyclic lactone autoinducer peptide</fullName>
    </submittedName>
</protein>
<accession>A0ABU3EUG3</accession>
<gene>
    <name evidence="1" type="ORF">P7D85_01890</name>
</gene>
<evidence type="ECO:0000313" key="2">
    <source>
        <dbReference type="Proteomes" id="UP001252875"/>
    </source>
</evidence>
<organism evidence="1 2">
    <name type="scientific">Enterococcus hulanensis</name>
    <dbReference type="NCBI Taxonomy" id="2559929"/>
    <lineage>
        <taxon>Bacteria</taxon>
        <taxon>Bacillati</taxon>
        <taxon>Bacillota</taxon>
        <taxon>Bacilli</taxon>
        <taxon>Lactobacillales</taxon>
        <taxon>Enterococcaceae</taxon>
        <taxon>Enterococcus</taxon>
    </lineage>
</organism>
<evidence type="ECO:0000313" key="1">
    <source>
        <dbReference type="EMBL" id="MDT2598505.1"/>
    </source>
</evidence>
<reference evidence="1 2" key="1">
    <citation type="submission" date="2023-03" db="EMBL/GenBank/DDBJ databases">
        <authorList>
            <person name="Shen W."/>
            <person name="Cai J."/>
        </authorList>
    </citation>
    <scope>NUCLEOTIDE SEQUENCE [LARGE SCALE GENOMIC DNA]</scope>
    <source>
        <strain evidence="1 2">D6-4</strain>
    </source>
</reference>
<dbReference type="Proteomes" id="UP001252875">
    <property type="component" value="Unassembled WGS sequence"/>
</dbReference>
<dbReference type="RefSeq" id="WP_311821205.1">
    <property type="nucleotide sequence ID" value="NZ_JARPYF010000001.1"/>
</dbReference>
<sequence>MKTIKSNPNFLLRNISKVLIMLSTILLGGPCIVWGYEPENPKLKTLKTKE</sequence>
<dbReference type="EMBL" id="JARPYI010000001">
    <property type="protein sequence ID" value="MDT2598505.1"/>
    <property type="molecule type" value="Genomic_DNA"/>
</dbReference>
<comment type="caution">
    <text evidence="1">The sequence shown here is derived from an EMBL/GenBank/DDBJ whole genome shotgun (WGS) entry which is preliminary data.</text>
</comment>
<dbReference type="InterPro" id="IPR009229">
    <property type="entry name" value="AgrD"/>
</dbReference>
<name>A0ABU3EUG3_9ENTE</name>
<keyword evidence="2" id="KW-1185">Reference proteome</keyword>
<dbReference type="NCBIfam" id="TIGR04223">
    <property type="entry name" value="quorum_AgrD"/>
    <property type="match status" value="1"/>
</dbReference>